<accession>A0A0F9DJS7</accession>
<dbReference type="PANTHER" id="PTHR12521:SF0">
    <property type="entry name" value="ADP-RIBOSE GLYCOHYDROLASE OARD1"/>
    <property type="match status" value="1"/>
</dbReference>
<reference evidence="1" key="1">
    <citation type="journal article" date="2015" name="Nature">
        <title>Complex archaea that bridge the gap between prokaryotes and eukaryotes.</title>
        <authorList>
            <person name="Spang A."/>
            <person name="Saw J.H."/>
            <person name="Jorgensen S.L."/>
            <person name="Zaremba-Niedzwiedzka K."/>
            <person name="Martijn J."/>
            <person name="Lind A.E."/>
            <person name="van Eijk R."/>
            <person name="Schleper C."/>
            <person name="Guy L."/>
            <person name="Ettema T.J."/>
        </authorList>
    </citation>
    <scope>NUCLEOTIDE SEQUENCE</scope>
</reference>
<evidence type="ECO:0000313" key="1">
    <source>
        <dbReference type="EMBL" id="KKL61938.1"/>
    </source>
</evidence>
<sequence>YGDAEDDPTLQIEMKADASTRAEAYLSEHQDTRQRFDHVVSLITGFETPYGMELLATVHWVRQHDGSATVDDAIAKVYAWNDRKKMFPEQHICLAWDVLDREGSLAKNQA</sequence>
<dbReference type="PANTHER" id="PTHR12521">
    <property type="entry name" value="PROTEIN C6ORF130"/>
    <property type="match status" value="1"/>
</dbReference>
<comment type="caution">
    <text evidence="1">The sequence shown here is derived from an EMBL/GenBank/DDBJ whole genome shotgun (WGS) entry which is preliminary data.</text>
</comment>
<organism evidence="1">
    <name type="scientific">marine sediment metagenome</name>
    <dbReference type="NCBI Taxonomy" id="412755"/>
    <lineage>
        <taxon>unclassified sequences</taxon>
        <taxon>metagenomes</taxon>
        <taxon>ecological metagenomes</taxon>
    </lineage>
</organism>
<gene>
    <name evidence="1" type="ORF">LCGC14_2190230</name>
</gene>
<dbReference type="GO" id="GO:0140291">
    <property type="term" value="P:peptidyl-glutamate ADP-deribosylation"/>
    <property type="evidence" value="ECO:0007669"/>
    <property type="project" value="TreeGrafter"/>
</dbReference>
<dbReference type="AlphaFoldDB" id="A0A0F9DJS7"/>
<protein>
    <submittedName>
        <fullName evidence="1">Uncharacterized protein</fullName>
    </submittedName>
</protein>
<proteinExistence type="predicted"/>
<dbReference type="EMBL" id="LAZR01028654">
    <property type="protein sequence ID" value="KKL61938.1"/>
    <property type="molecule type" value="Genomic_DNA"/>
</dbReference>
<dbReference type="InterPro" id="IPR050892">
    <property type="entry name" value="ADP-ribose_metab_enzymes"/>
</dbReference>
<feature type="non-terminal residue" evidence="1">
    <location>
        <position position="1"/>
    </location>
</feature>
<name>A0A0F9DJS7_9ZZZZ</name>